<gene>
    <name evidence="2" type="ORF">CYLTODRAFT_415839</name>
</gene>
<name>A0A0D7ASS0_9AGAR</name>
<proteinExistence type="predicted"/>
<feature type="region of interest" description="Disordered" evidence="1">
    <location>
        <begin position="151"/>
        <end position="172"/>
    </location>
</feature>
<feature type="compositionally biased region" description="Acidic residues" evidence="1">
    <location>
        <begin position="425"/>
        <end position="441"/>
    </location>
</feature>
<feature type="compositionally biased region" description="Polar residues" evidence="1">
    <location>
        <begin position="382"/>
        <end position="393"/>
    </location>
</feature>
<keyword evidence="3" id="KW-1185">Reference proteome</keyword>
<dbReference type="Proteomes" id="UP000054007">
    <property type="component" value="Unassembled WGS sequence"/>
</dbReference>
<dbReference type="EMBL" id="KN881185">
    <property type="protein sequence ID" value="KIY60879.1"/>
    <property type="molecule type" value="Genomic_DNA"/>
</dbReference>
<evidence type="ECO:0000256" key="1">
    <source>
        <dbReference type="SAM" id="MobiDB-lite"/>
    </source>
</evidence>
<protein>
    <submittedName>
        <fullName evidence="2">Uncharacterized protein</fullName>
    </submittedName>
</protein>
<sequence>MSFFLVLHNAPTSAISKCLRESGVVYEEHWLVLCAFAEVQPHIFRAATGLKRNWKIIKRAFKKGNERNALRLRAVDINIKPRPTCTMNTKPPLDYSNSLNLWDLSQTNPPIFLVMPGQCGPTAQQVAQDIQQQRDLRYQKMQEKINQLKREKAEGQALAQRKAKKGPSKAPDTGAIVANAFFPSSRTVAGHSQQFPNHVPPSSEAIANARAIEQAGMAVTNTESKNINKIKDALAENHMYDNEYKAITNTELTCLLIARDTYDALPEKYHLWMQKEDEAYTSVLHLGAGEGRSNFINCVKENQQDIFLEAFTNVLDGRKITGHDPATQCREHIMMMCPCAAALLFSCRTDNLLEVATGRMLLLTEKDDIAYHALIGPATFGGRTSTVQASASPADTKVDSDSSGDNEPVERIVHQLLLNLVEEEEADLDDGNEDEDEDMEDSNSNLPAATLPPPPVKALGRKKAAPAIAAEERPVAGPSQPKPKPVKLNLASNSR</sequence>
<accession>A0A0D7ASS0</accession>
<feature type="region of interest" description="Disordered" evidence="1">
    <location>
        <begin position="382"/>
        <end position="408"/>
    </location>
</feature>
<reference evidence="2 3" key="1">
    <citation type="journal article" date="2015" name="Fungal Genet. Biol.">
        <title>Evolution of novel wood decay mechanisms in Agaricales revealed by the genome sequences of Fistulina hepatica and Cylindrobasidium torrendii.</title>
        <authorList>
            <person name="Floudas D."/>
            <person name="Held B.W."/>
            <person name="Riley R."/>
            <person name="Nagy L.G."/>
            <person name="Koehler G."/>
            <person name="Ransdell A.S."/>
            <person name="Younus H."/>
            <person name="Chow J."/>
            <person name="Chiniquy J."/>
            <person name="Lipzen A."/>
            <person name="Tritt A."/>
            <person name="Sun H."/>
            <person name="Haridas S."/>
            <person name="LaButti K."/>
            <person name="Ohm R.A."/>
            <person name="Kues U."/>
            <person name="Blanchette R.A."/>
            <person name="Grigoriev I.V."/>
            <person name="Minto R.E."/>
            <person name="Hibbett D.S."/>
        </authorList>
    </citation>
    <scope>NUCLEOTIDE SEQUENCE [LARGE SCALE GENOMIC DNA]</scope>
    <source>
        <strain evidence="2 3">FP15055 ss-10</strain>
    </source>
</reference>
<evidence type="ECO:0000313" key="3">
    <source>
        <dbReference type="Proteomes" id="UP000054007"/>
    </source>
</evidence>
<feature type="region of interest" description="Disordered" evidence="1">
    <location>
        <begin position="425"/>
        <end position="495"/>
    </location>
</feature>
<evidence type="ECO:0000313" key="2">
    <source>
        <dbReference type="EMBL" id="KIY60879.1"/>
    </source>
</evidence>
<dbReference type="AlphaFoldDB" id="A0A0D7ASS0"/>
<organism evidence="2 3">
    <name type="scientific">Cylindrobasidium torrendii FP15055 ss-10</name>
    <dbReference type="NCBI Taxonomy" id="1314674"/>
    <lineage>
        <taxon>Eukaryota</taxon>
        <taxon>Fungi</taxon>
        <taxon>Dikarya</taxon>
        <taxon>Basidiomycota</taxon>
        <taxon>Agaricomycotina</taxon>
        <taxon>Agaricomycetes</taxon>
        <taxon>Agaricomycetidae</taxon>
        <taxon>Agaricales</taxon>
        <taxon>Marasmiineae</taxon>
        <taxon>Physalacriaceae</taxon>
        <taxon>Cylindrobasidium</taxon>
    </lineage>
</organism>